<evidence type="ECO:0000256" key="1">
    <source>
        <dbReference type="SAM" id="Phobius"/>
    </source>
</evidence>
<organism evidence="3 4">
    <name type="scientific">Kitasatospora paranensis</name>
    <dbReference type="NCBI Taxonomy" id="258053"/>
    <lineage>
        <taxon>Bacteria</taxon>
        <taxon>Bacillati</taxon>
        <taxon>Actinomycetota</taxon>
        <taxon>Actinomycetes</taxon>
        <taxon>Kitasatosporales</taxon>
        <taxon>Streptomycetaceae</taxon>
        <taxon>Kitasatospora</taxon>
    </lineage>
</organism>
<dbReference type="EMBL" id="JBHTAJ010000021">
    <property type="protein sequence ID" value="MFC7180628.1"/>
    <property type="molecule type" value="Genomic_DNA"/>
</dbReference>
<keyword evidence="3" id="KW-0255">Endonuclease</keyword>
<dbReference type="GO" id="GO:0004519">
    <property type="term" value="F:endonuclease activity"/>
    <property type="evidence" value="ECO:0007669"/>
    <property type="project" value="UniProtKB-KW"/>
</dbReference>
<keyword evidence="1" id="KW-0812">Transmembrane</keyword>
<keyword evidence="1" id="KW-0472">Membrane</keyword>
<sequence>MGERQRPERRRGWATVAAALLLALLTAGHRLVPDGGAHLGSLLEAFLPWLGLGVPVLLAVALWRRSRTALLAVLVPALAWTAVFGGRLLPADTGPADLTVLQHNVDDGNADPEGTARALLGRHADLVALEELASGEAVYERVLAHDYPYRARSGTVGLWSRYPLTDARPVDIKPAAVHVYWKRGVRATVRTPQGEVAVYVAHLPSVRVHATGFAAAGRDESARRLAAVIDAEPIRRVILLGDLNSTLDDRGLAPLTSRLTPARSGFDFSWPAGLPLARIDQVLCRGAVPVSTRTLAATGSDHLPVEVRIRL</sequence>
<proteinExistence type="predicted"/>
<comment type="caution">
    <text evidence="3">The sequence shown here is derived from an EMBL/GenBank/DDBJ whole genome shotgun (WGS) entry which is preliminary data.</text>
</comment>
<reference evidence="4" key="1">
    <citation type="journal article" date="2019" name="Int. J. Syst. Evol. Microbiol.">
        <title>The Global Catalogue of Microorganisms (GCM) 10K type strain sequencing project: providing services to taxonomists for standard genome sequencing and annotation.</title>
        <authorList>
            <consortium name="The Broad Institute Genomics Platform"/>
            <consortium name="The Broad Institute Genome Sequencing Center for Infectious Disease"/>
            <person name="Wu L."/>
            <person name="Ma J."/>
        </authorList>
    </citation>
    <scope>NUCLEOTIDE SEQUENCE [LARGE SCALE GENOMIC DNA]</scope>
    <source>
        <strain evidence="4">CGMCC 1.12859</strain>
    </source>
</reference>
<dbReference type="InterPro" id="IPR036691">
    <property type="entry name" value="Endo/exonu/phosph_ase_sf"/>
</dbReference>
<accession>A0ABW2FWK6</accession>
<keyword evidence="3" id="KW-0540">Nuclease</keyword>
<keyword evidence="3" id="KW-0378">Hydrolase</keyword>
<protein>
    <submittedName>
        <fullName evidence="3">Endonuclease/exonuclease/phosphatase family protein</fullName>
    </submittedName>
</protein>
<feature type="domain" description="Endonuclease/exonuclease/phosphatase" evidence="2">
    <location>
        <begin position="101"/>
        <end position="302"/>
    </location>
</feature>
<evidence type="ECO:0000259" key="2">
    <source>
        <dbReference type="Pfam" id="PF03372"/>
    </source>
</evidence>
<keyword evidence="1" id="KW-1133">Transmembrane helix</keyword>
<feature type="transmembrane region" description="Helical" evidence="1">
    <location>
        <begin position="46"/>
        <end position="63"/>
    </location>
</feature>
<dbReference type="InterPro" id="IPR005135">
    <property type="entry name" value="Endo/exonuclease/phosphatase"/>
</dbReference>
<evidence type="ECO:0000313" key="4">
    <source>
        <dbReference type="Proteomes" id="UP001596435"/>
    </source>
</evidence>
<feature type="transmembrane region" description="Helical" evidence="1">
    <location>
        <begin position="70"/>
        <end position="89"/>
    </location>
</feature>
<dbReference type="RefSeq" id="WP_345705054.1">
    <property type="nucleotide sequence ID" value="NZ_BAABKV010000001.1"/>
</dbReference>
<gene>
    <name evidence="3" type="ORF">ACFQMG_13800</name>
</gene>
<dbReference type="Proteomes" id="UP001596435">
    <property type="component" value="Unassembled WGS sequence"/>
</dbReference>
<dbReference type="Gene3D" id="3.60.10.10">
    <property type="entry name" value="Endonuclease/exonuclease/phosphatase"/>
    <property type="match status" value="1"/>
</dbReference>
<keyword evidence="4" id="KW-1185">Reference proteome</keyword>
<dbReference type="SUPFAM" id="SSF56219">
    <property type="entry name" value="DNase I-like"/>
    <property type="match status" value="1"/>
</dbReference>
<evidence type="ECO:0000313" key="3">
    <source>
        <dbReference type="EMBL" id="MFC7180628.1"/>
    </source>
</evidence>
<dbReference type="Pfam" id="PF03372">
    <property type="entry name" value="Exo_endo_phos"/>
    <property type="match status" value="1"/>
</dbReference>
<name>A0ABW2FWK6_9ACTN</name>